<organism evidence="1">
    <name type="scientific">Anopheles sinensis</name>
    <name type="common">Mosquito</name>
    <dbReference type="NCBI Taxonomy" id="74873"/>
    <lineage>
        <taxon>Eukaryota</taxon>
        <taxon>Metazoa</taxon>
        <taxon>Ecdysozoa</taxon>
        <taxon>Arthropoda</taxon>
        <taxon>Hexapoda</taxon>
        <taxon>Insecta</taxon>
        <taxon>Pterygota</taxon>
        <taxon>Neoptera</taxon>
        <taxon>Endopterygota</taxon>
        <taxon>Diptera</taxon>
        <taxon>Nematocera</taxon>
        <taxon>Culicoidea</taxon>
        <taxon>Culicidae</taxon>
        <taxon>Anophelinae</taxon>
        <taxon>Anopheles</taxon>
    </lineage>
</organism>
<proteinExistence type="predicted"/>
<name>A0A084WLH1_ANOSI</name>
<reference evidence="1 3" key="1">
    <citation type="journal article" date="2014" name="BMC Genomics">
        <title>Genome sequence of Anopheles sinensis provides insight into genetics basis of mosquito competence for malaria parasites.</title>
        <authorList>
            <person name="Zhou D."/>
            <person name="Zhang D."/>
            <person name="Ding G."/>
            <person name="Shi L."/>
            <person name="Hou Q."/>
            <person name="Ye Y."/>
            <person name="Xu Y."/>
            <person name="Zhou H."/>
            <person name="Xiong C."/>
            <person name="Li S."/>
            <person name="Yu J."/>
            <person name="Hong S."/>
            <person name="Yu X."/>
            <person name="Zou P."/>
            <person name="Chen C."/>
            <person name="Chang X."/>
            <person name="Wang W."/>
            <person name="Lv Y."/>
            <person name="Sun Y."/>
            <person name="Ma L."/>
            <person name="Shen B."/>
            <person name="Zhu C."/>
        </authorList>
    </citation>
    <scope>NUCLEOTIDE SEQUENCE [LARGE SCALE GENOMIC DNA]</scope>
</reference>
<evidence type="ECO:0000313" key="3">
    <source>
        <dbReference type="Proteomes" id="UP000030765"/>
    </source>
</evidence>
<dbReference type="Proteomes" id="UP000030765">
    <property type="component" value="Unassembled WGS sequence"/>
</dbReference>
<dbReference type="VEuPathDB" id="VectorBase:ASIC019119"/>
<dbReference type="EnsemblMetazoa" id="ASIC019119-RA">
    <property type="protein sequence ID" value="ASIC019119-PA"/>
    <property type="gene ID" value="ASIC019119"/>
</dbReference>
<gene>
    <name evidence="1" type="ORF">ZHAS_00019119</name>
</gene>
<dbReference type="EMBL" id="ATLV01024242">
    <property type="status" value="NOT_ANNOTATED_CDS"/>
    <property type="molecule type" value="Genomic_DNA"/>
</dbReference>
<reference evidence="2" key="2">
    <citation type="submission" date="2020-05" db="UniProtKB">
        <authorList>
            <consortium name="EnsemblMetazoa"/>
        </authorList>
    </citation>
    <scope>IDENTIFICATION</scope>
</reference>
<dbReference type="AlphaFoldDB" id="A0A084WLH1"/>
<keyword evidence="3" id="KW-1185">Reference proteome</keyword>
<dbReference type="EMBL" id="KE525350">
    <property type="protein sequence ID" value="KFB51065.1"/>
    <property type="molecule type" value="Genomic_DNA"/>
</dbReference>
<evidence type="ECO:0000313" key="2">
    <source>
        <dbReference type="EnsemblMetazoa" id="ASIC019119-PA"/>
    </source>
</evidence>
<sequence length="71" mass="8687">MRAVCLERWLECRRIVEPQLQQQQQQQQRPKHPPLYERAKIGSLLDRLHVFDCWTEPEPGKQRDDDDWETM</sequence>
<evidence type="ECO:0000313" key="1">
    <source>
        <dbReference type="EMBL" id="KFB51065.1"/>
    </source>
</evidence>
<protein>
    <submittedName>
        <fullName evidence="1 2">Uncharacterized protein</fullName>
    </submittedName>
</protein>
<accession>A0A084WLH1</accession>